<evidence type="ECO:0000256" key="6">
    <source>
        <dbReference type="ARBA" id="ARBA00023239"/>
    </source>
</evidence>
<evidence type="ECO:0000313" key="15">
    <source>
        <dbReference type="Proteomes" id="UP000060487"/>
    </source>
</evidence>
<comment type="caution">
    <text evidence="14">The sequence shown here is derived from an EMBL/GenBank/DDBJ whole genome shotgun (WGS) entry which is preliminary data.</text>
</comment>
<dbReference type="InterPro" id="IPR020557">
    <property type="entry name" value="Fumarate_lyase_CS"/>
</dbReference>
<dbReference type="PANTHER" id="PTHR43172:SF1">
    <property type="entry name" value="ADENYLOSUCCINATE LYASE"/>
    <property type="match status" value="1"/>
</dbReference>
<dbReference type="SMART" id="SM00998">
    <property type="entry name" value="ADSL_C"/>
    <property type="match status" value="1"/>
</dbReference>
<dbReference type="GO" id="GO:0016829">
    <property type="term" value="F:lyase activity"/>
    <property type="evidence" value="ECO:0007669"/>
    <property type="project" value="UniProtKB-KW"/>
</dbReference>
<comment type="pathway">
    <text evidence="1 11">Purine metabolism; IMP biosynthesis via de novo pathway; 5-amino-1-(5-phospho-D-ribosyl)imidazole-4-carboxamide from 5-amino-1-(5-phospho-D-ribosyl)imidazole-4-carboxylate: step 2/2.</text>
</comment>
<evidence type="ECO:0000256" key="8">
    <source>
        <dbReference type="ARBA" id="ARBA00030717"/>
    </source>
</evidence>
<evidence type="ECO:0000256" key="10">
    <source>
        <dbReference type="NCBIfam" id="TIGR00928"/>
    </source>
</evidence>
<dbReference type="Gene3D" id="1.10.275.10">
    <property type="entry name" value="Fumarase/aspartase (N-terminal domain)"/>
    <property type="match status" value="1"/>
</dbReference>
<accession>A0ABR5SGX2</accession>
<name>A0ABR5SGX2_9BACT</name>
<dbReference type="Gene3D" id="1.20.200.10">
    <property type="entry name" value="Fumarase/aspartase (Central domain)"/>
    <property type="match status" value="1"/>
</dbReference>
<feature type="domain" description="Adenylosuccinate lyase C-terminal" evidence="13">
    <location>
        <begin position="349"/>
        <end position="429"/>
    </location>
</feature>
<proteinExistence type="inferred from homology"/>
<comment type="similarity">
    <text evidence="3 11">Belongs to the lyase 1 family. Adenylosuccinate lyase subfamily.</text>
</comment>
<evidence type="ECO:0000313" key="14">
    <source>
        <dbReference type="EMBL" id="KWT90921.1"/>
    </source>
</evidence>
<dbReference type="Proteomes" id="UP000060487">
    <property type="component" value="Unassembled WGS sequence"/>
</dbReference>
<sequence>MIERYTKKEMGQLWTLEAKYRKWLEVELAVCEAWAERGEIPAEALETIKEKAGFDCLRIDEIEAEVKHDVIAFLTSVAEHVGPESRYIHKGLTSSDILDTSNALLMRDAADIIIGDIKALMECLKAQAIKYKKTPCIGRSHGIHAEPTVFGLKFALWYEEMNRNLSRMESARKTISAGKLSGAVGTFSSIEPELETAVLGKLGLVPEHVATQIVQRDRYAEFMTTLAIIASTIEKIAVEIRHLQRTEVREAEEPFSVGQKGSSAMPHKRNPIGSENLTGLARVVRSNAMAALENVALWHERDISHSSVERIIIPDSTILVNYMLVRLKGILSRLVVYPETMLKNLNLSHGLYNSQKVLLALAGAGMSREDAYSIVQKKAMESWADGMKFKELLQASEPVKACLAGGALDKLFDLDDYLKHIDFIYERVFGAG</sequence>
<evidence type="ECO:0000256" key="3">
    <source>
        <dbReference type="ARBA" id="ARBA00008273"/>
    </source>
</evidence>
<dbReference type="PRINTS" id="PR00149">
    <property type="entry name" value="FUMRATELYASE"/>
</dbReference>
<keyword evidence="6 11" id="KW-0456">Lyase</keyword>
<evidence type="ECO:0000256" key="11">
    <source>
        <dbReference type="RuleBase" id="RU361172"/>
    </source>
</evidence>
<dbReference type="InterPro" id="IPR004769">
    <property type="entry name" value="Pur_lyase"/>
</dbReference>
<evidence type="ECO:0000256" key="12">
    <source>
        <dbReference type="SAM" id="MobiDB-lite"/>
    </source>
</evidence>
<comment type="pathway">
    <text evidence="2 11">Purine metabolism; AMP biosynthesis via de novo pathway; AMP from IMP: step 2/2.</text>
</comment>
<dbReference type="Pfam" id="PF00206">
    <property type="entry name" value="Lyase_1"/>
    <property type="match status" value="1"/>
</dbReference>
<evidence type="ECO:0000259" key="13">
    <source>
        <dbReference type="SMART" id="SM00998"/>
    </source>
</evidence>
<evidence type="ECO:0000256" key="7">
    <source>
        <dbReference type="ARBA" id="ARBA00024477"/>
    </source>
</evidence>
<evidence type="ECO:0000256" key="4">
    <source>
        <dbReference type="ARBA" id="ARBA00012339"/>
    </source>
</evidence>
<dbReference type="SUPFAM" id="SSF48557">
    <property type="entry name" value="L-aspartase-like"/>
    <property type="match status" value="1"/>
</dbReference>
<protein>
    <recommendedName>
        <fullName evidence="5 10">Adenylosuccinate lyase</fullName>
        <shortName evidence="11">ASL</shortName>
        <ecNumber evidence="4 10">4.3.2.2</ecNumber>
    </recommendedName>
    <alternativeName>
        <fullName evidence="8 11">Adenylosuccinase</fullName>
    </alternativeName>
</protein>
<dbReference type="RefSeq" id="WP_085051651.1">
    <property type="nucleotide sequence ID" value="NZ_LNQR01000034.1"/>
</dbReference>
<dbReference type="InterPro" id="IPR022761">
    <property type="entry name" value="Fumarate_lyase_N"/>
</dbReference>
<gene>
    <name evidence="14" type="ORF">ASN18_1004</name>
</gene>
<dbReference type="InterPro" id="IPR008948">
    <property type="entry name" value="L-Aspartase-like"/>
</dbReference>
<dbReference type="Pfam" id="PF10397">
    <property type="entry name" value="ADSL_C"/>
    <property type="match status" value="1"/>
</dbReference>
<dbReference type="InterPro" id="IPR024083">
    <property type="entry name" value="Fumarase/histidase_N"/>
</dbReference>
<evidence type="ECO:0000256" key="5">
    <source>
        <dbReference type="ARBA" id="ARBA00017058"/>
    </source>
</evidence>
<dbReference type="PROSITE" id="PS00163">
    <property type="entry name" value="FUMARATE_LYASES"/>
    <property type="match status" value="1"/>
</dbReference>
<comment type="catalytic activity">
    <reaction evidence="9">
        <text>N(6)-(1,2-dicarboxyethyl)-AMP = fumarate + AMP</text>
        <dbReference type="Rhea" id="RHEA:16853"/>
        <dbReference type="ChEBI" id="CHEBI:29806"/>
        <dbReference type="ChEBI" id="CHEBI:57567"/>
        <dbReference type="ChEBI" id="CHEBI:456215"/>
        <dbReference type="EC" id="4.3.2.2"/>
    </reaction>
    <physiologicalReaction direction="left-to-right" evidence="9">
        <dbReference type="Rhea" id="RHEA:16854"/>
    </physiologicalReaction>
</comment>
<dbReference type="EMBL" id="LNQR01000034">
    <property type="protein sequence ID" value="KWT90921.1"/>
    <property type="molecule type" value="Genomic_DNA"/>
</dbReference>
<comment type="catalytic activity">
    <reaction evidence="7">
        <text>(2S)-2-[5-amino-1-(5-phospho-beta-D-ribosyl)imidazole-4-carboxamido]succinate = 5-amino-1-(5-phospho-beta-D-ribosyl)imidazole-4-carboxamide + fumarate</text>
        <dbReference type="Rhea" id="RHEA:23920"/>
        <dbReference type="ChEBI" id="CHEBI:29806"/>
        <dbReference type="ChEBI" id="CHEBI:58443"/>
        <dbReference type="ChEBI" id="CHEBI:58475"/>
        <dbReference type="EC" id="4.3.2.2"/>
    </reaction>
    <physiologicalReaction direction="left-to-right" evidence="7">
        <dbReference type="Rhea" id="RHEA:23921"/>
    </physiologicalReaction>
</comment>
<dbReference type="PANTHER" id="PTHR43172">
    <property type="entry name" value="ADENYLOSUCCINATE LYASE"/>
    <property type="match status" value="1"/>
</dbReference>
<evidence type="ECO:0000256" key="2">
    <source>
        <dbReference type="ARBA" id="ARBA00004734"/>
    </source>
</evidence>
<keyword evidence="15" id="KW-1185">Reference proteome</keyword>
<dbReference type="EC" id="4.3.2.2" evidence="4 10"/>
<reference evidence="14 15" key="1">
    <citation type="submission" date="2015-11" db="EMBL/GenBank/DDBJ databases">
        <authorList>
            <person name="Lin W."/>
        </authorList>
    </citation>
    <scope>NUCLEOTIDE SEQUENCE [LARGE SCALE GENOMIC DNA]</scope>
    <source>
        <strain evidence="14 15">HCH-1</strain>
    </source>
</reference>
<dbReference type="InterPro" id="IPR000362">
    <property type="entry name" value="Fumarate_lyase_fam"/>
</dbReference>
<dbReference type="PRINTS" id="PR00145">
    <property type="entry name" value="ARGSUCLYASE"/>
</dbReference>
<organism evidence="14 15">
    <name type="scientific">Candidatus Magnetominusculus xianensis</name>
    <dbReference type="NCBI Taxonomy" id="1748249"/>
    <lineage>
        <taxon>Bacteria</taxon>
        <taxon>Pseudomonadati</taxon>
        <taxon>Nitrospirota</taxon>
        <taxon>Nitrospiria</taxon>
        <taxon>Nitrospirales</taxon>
        <taxon>Nitrospiraceae</taxon>
        <taxon>Candidatus Magnetominusculus</taxon>
    </lineage>
</organism>
<dbReference type="InterPro" id="IPR019468">
    <property type="entry name" value="AdenyloSucc_lyase_C"/>
</dbReference>
<keyword evidence="11" id="KW-0658">Purine biosynthesis</keyword>
<feature type="region of interest" description="Disordered" evidence="12">
    <location>
        <begin position="251"/>
        <end position="271"/>
    </location>
</feature>
<dbReference type="CDD" id="cd01360">
    <property type="entry name" value="Adenylsuccinate_lyase_1"/>
    <property type="match status" value="1"/>
</dbReference>
<evidence type="ECO:0000256" key="9">
    <source>
        <dbReference type="ARBA" id="ARBA00049115"/>
    </source>
</evidence>
<evidence type="ECO:0000256" key="1">
    <source>
        <dbReference type="ARBA" id="ARBA00004706"/>
    </source>
</evidence>
<dbReference type="NCBIfam" id="TIGR00928">
    <property type="entry name" value="purB"/>
    <property type="match status" value="1"/>
</dbReference>
<dbReference type="Gene3D" id="1.10.40.30">
    <property type="entry name" value="Fumarase/aspartase (C-terminal domain)"/>
    <property type="match status" value="1"/>
</dbReference>